<dbReference type="HOGENOM" id="CLU_1145874_0_0_11"/>
<organism evidence="2 3">
    <name type="scientific">Frankia casuarinae (strain DSM 45818 / CECT 9043 / HFP020203 / CcI3)</name>
    <dbReference type="NCBI Taxonomy" id="106370"/>
    <lineage>
        <taxon>Bacteria</taxon>
        <taxon>Bacillati</taxon>
        <taxon>Actinomycetota</taxon>
        <taxon>Actinomycetes</taxon>
        <taxon>Frankiales</taxon>
        <taxon>Frankiaceae</taxon>
        <taxon>Frankia</taxon>
    </lineage>
</organism>
<dbReference type="EMBL" id="CP000249">
    <property type="protein sequence ID" value="ABD10542.1"/>
    <property type="molecule type" value="Genomic_DNA"/>
</dbReference>
<evidence type="ECO:0000313" key="3">
    <source>
        <dbReference type="Proteomes" id="UP000001937"/>
    </source>
</evidence>
<evidence type="ECO:0000256" key="1">
    <source>
        <dbReference type="SAM" id="MobiDB-lite"/>
    </source>
</evidence>
<evidence type="ECO:0000313" key="2">
    <source>
        <dbReference type="EMBL" id="ABD10542.1"/>
    </source>
</evidence>
<feature type="compositionally biased region" description="Low complexity" evidence="1">
    <location>
        <begin position="12"/>
        <end position="24"/>
    </location>
</feature>
<name>Q2JDV0_FRACC</name>
<feature type="compositionally biased region" description="Low complexity" evidence="1">
    <location>
        <begin position="78"/>
        <end position="94"/>
    </location>
</feature>
<dbReference type="KEGG" id="fra:Francci3_1163"/>
<sequence length="242" mass="24557">MALSAPALLASARPAPALLGPPRRTGSVGLVDGVAGAGRDPRCSTTDRSASARSASVGRAASRARIAVLGGSLLRPASMRPRSCASASPAPAACDRARPARSGRGMAPPSALAGTLGGSSQKRAARGGLVTRVDVGNPPVRGYPPRQVDLHPSISEGLRKFTVPGATGGSPDSDSPTVSGPVRSTPGPGIVVASPIHGSQIRTRCRRLVPRRPACRVFLLRSVHARGRRVAAPRPGRPSDPG</sequence>
<feature type="region of interest" description="Disordered" evidence="1">
    <location>
        <begin position="12"/>
        <end position="57"/>
    </location>
</feature>
<dbReference type="Proteomes" id="UP000001937">
    <property type="component" value="Chromosome"/>
</dbReference>
<protein>
    <submittedName>
        <fullName evidence="2">Uncharacterized protein</fullName>
    </submittedName>
</protein>
<proteinExistence type="predicted"/>
<reference evidence="2 3" key="1">
    <citation type="journal article" date="2007" name="Genome Res.">
        <title>Genome characteristics of facultatively symbiotic Frankia sp. strains reflect host range and host plant biogeography.</title>
        <authorList>
            <person name="Normand P."/>
            <person name="Lapierre P."/>
            <person name="Tisa L.S."/>
            <person name="Gogarten J.P."/>
            <person name="Alloisio N."/>
            <person name="Bagnarol E."/>
            <person name="Bassi C.A."/>
            <person name="Berry A.M."/>
            <person name="Bickhart D.M."/>
            <person name="Choisne N."/>
            <person name="Couloux A."/>
            <person name="Cournoyer B."/>
            <person name="Cruveiller S."/>
            <person name="Daubin V."/>
            <person name="Demange N."/>
            <person name="Francino M.P."/>
            <person name="Goltsman E."/>
            <person name="Huang Y."/>
            <person name="Kopp O.R."/>
            <person name="Labarre L."/>
            <person name="Lapidus A."/>
            <person name="Lavire C."/>
            <person name="Marechal J."/>
            <person name="Martinez M."/>
            <person name="Mastronunzio J.E."/>
            <person name="Mullin B.C."/>
            <person name="Niemann J."/>
            <person name="Pujic P."/>
            <person name="Rawnsley T."/>
            <person name="Rouy Z."/>
            <person name="Schenowitz C."/>
            <person name="Sellstedt A."/>
            <person name="Tavares F."/>
            <person name="Tomkins J.P."/>
            <person name="Vallenet D."/>
            <person name="Valverde C."/>
            <person name="Wall L.G."/>
            <person name="Wang Y."/>
            <person name="Medigue C."/>
            <person name="Benson D.R."/>
        </authorList>
    </citation>
    <scope>NUCLEOTIDE SEQUENCE [LARGE SCALE GENOMIC DNA]</scope>
    <source>
        <strain evidence="3">DSM 45818 / CECT 9043 / CcI3</strain>
    </source>
</reference>
<feature type="compositionally biased region" description="Low complexity" evidence="1">
    <location>
        <begin position="48"/>
        <end position="57"/>
    </location>
</feature>
<accession>Q2JDV0</accession>
<dbReference type="STRING" id="106370.Francci3_1163"/>
<keyword evidence="3" id="KW-1185">Reference proteome</keyword>
<feature type="region of interest" description="Disordered" evidence="1">
    <location>
        <begin position="78"/>
        <end position="187"/>
    </location>
</feature>
<dbReference type="AlphaFoldDB" id="Q2JDV0"/>
<gene>
    <name evidence="2" type="ordered locus">Francci3_1163</name>
</gene>